<proteinExistence type="predicted"/>
<dbReference type="SUPFAM" id="SSF56281">
    <property type="entry name" value="Metallo-hydrolase/oxidoreductase"/>
    <property type="match status" value="1"/>
</dbReference>
<evidence type="ECO:0000256" key="1">
    <source>
        <dbReference type="SAM" id="MobiDB-lite"/>
    </source>
</evidence>
<name>A0A1I7EQT5_9BURK</name>
<dbReference type="PANTHER" id="PTHR11203:SF49">
    <property type="entry name" value="BLL1145 PROTEIN"/>
    <property type="match status" value="1"/>
</dbReference>
<dbReference type="Proteomes" id="UP000198844">
    <property type="component" value="Unassembled WGS sequence"/>
</dbReference>
<reference evidence="2 3" key="1">
    <citation type="submission" date="2016-10" db="EMBL/GenBank/DDBJ databases">
        <authorList>
            <person name="de Groot N.N."/>
        </authorList>
    </citation>
    <scope>NUCLEOTIDE SEQUENCE [LARGE SCALE GENOMIC DNA]</scope>
    <source>
        <strain evidence="2 3">LMG 27731</strain>
    </source>
</reference>
<feature type="region of interest" description="Disordered" evidence="1">
    <location>
        <begin position="360"/>
        <end position="404"/>
    </location>
</feature>
<dbReference type="NCBIfam" id="TIGR04122">
    <property type="entry name" value="Xnuc_lig_assoc"/>
    <property type="match status" value="1"/>
</dbReference>
<dbReference type="EMBL" id="FPBH01000051">
    <property type="protein sequence ID" value="SFU26291.1"/>
    <property type="molecule type" value="Genomic_DNA"/>
</dbReference>
<evidence type="ECO:0000313" key="2">
    <source>
        <dbReference type="EMBL" id="SFU26291.1"/>
    </source>
</evidence>
<dbReference type="Gene3D" id="3.60.15.10">
    <property type="entry name" value="Ribonuclease Z/Hydroxyacylglutathione hydrolase-like"/>
    <property type="match status" value="1"/>
</dbReference>
<sequence length="404" mass="43467">MPLSDVVGVGGSLGGLSKIEPDQSHRVNRGDDSDDLVIARPEGLYCPAGDFYIDPWLPVERAVITHAHSDHARFGHGHYLASHACKSVLLSRLPGISLQTLAYGERLEVGGVAVSLHPAGHVLGSSQLRIEHRGRVWVASGDYKLDPDPTCDAFEVVRCDTFITESTFGLPIYQWDTPQVIFDGIDSWWRHNAAEGRASVLFCYSFGKAQRVLASVDTGIGPVFCHGAVEPLNRAYREAGVLLPPVRLVSEIAPKDKAVFSRALIVAPPFAQGSPWLKRFGDYSDAFASGWMRLRGARRRRGVDRGFVLSDHADWPGLQTAIHATGATRVIVTHGSVEPMVRWLREQGLEAGAFATQYGDDTVEADAAGGDEPASQSAADGLERNQAGAGDPGAQESDAAPGRS</sequence>
<gene>
    <name evidence="2" type="ORF">SAMN05192563_105126</name>
</gene>
<dbReference type="RefSeq" id="WP_244179584.1">
    <property type="nucleotide sequence ID" value="NZ_FPBH01000051.1"/>
</dbReference>
<dbReference type="PANTHER" id="PTHR11203">
    <property type="entry name" value="CLEAVAGE AND POLYADENYLATION SPECIFICITY FACTOR FAMILY MEMBER"/>
    <property type="match status" value="1"/>
</dbReference>
<dbReference type="InterPro" id="IPR036866">
    <property type="entry name" value="RibonucZ/Hydroxyglut_hydro"/>
</dbReference>
<dbReference type="GO" id="GO:0004521">
    <property type="term" value="F:RNA endonuclease activity"/>
    <property type="evidence" value="ECO:0007669"/>
    <property type="project" value="TreeGrafter"/>
</dbReference>
<dbReference type="InterPro" id="IPR026360">
    <property type="entry name" value="Xnuc_lig_assoc"/>
</dbReference>
<organism evidence="2 3">
    <name type="scientific">Paraburkholderia aspalathi</name>
    <dbReference type="NCBI Taxonomy" id="1324617"/>
    <lineage>
        <taxon>Bacteria</taxon>
        <taxon>Pseudomonadati</taxon>
        <taxon>Pseudomonadota</taxon>
        <taxon>Betaproteobacteria</taxon>
        <taxon>Burkholderiales</taxon>
        <taxon>Burkholderiaceae</taxon>
        <taxon>Paraburkholderia</taxon>
    </lineage>
</organism>
<dbReference type="InterPro" id="IPR050698">
    <property type="entry name" value="MBL"/>
</dbReference>
<protein>
    <submittedName>
        <fullName evidence="2">Putative mRNA 3-end processing factor</fullName>
    </submittedName>
</protein>
<accession>A0A1I7EQT5</accession>
<evidence type="ECO:0000313" key="3">
    <source>
        <dbReference type="Proteomes" id="UP000198844"/>
    </source>
</evidence>
<dbReference type="AlphaFoldDB" id="A0A1I7EQT5"/>